<dbReference type="OrthoDB" id="9780310at2"/>
<dbReference type="EMBL" id="JANX01000126">
    <property type="protein sequence ID" value="KGM34036.1"/>
    <property type="molecule type" value="Genomic_DNA"/>
</dbReference>
<dbReference type="PANTHER" id="PTHR30348:SF14">
    <property type="entry name" value="BLR8050 PROTEIN"/>
    <property type="match status" value="1"/>
</dbReference>
<gene>
    <name evidence="1" type="ORF">P409_12445</name>
</gene>
<proteinExistence type="predicted"/>
<dbReference type="PANTHER" id="PTHR30348">
    <property type="entry name" value="UNCHARACTERIZED PROTEIN YECE"/>
    <property type="match status" value="1"/>
</dbReference>
<dbReference type="RefSeq" id="WP_034836498.1">
    <property type="nucleotide sequence ID" value="NZ_JANX01000126.1"/>
</dbReference>
<comment type="caution">
    <text evidence="1">The sequence shown here is derived from an EMBL/GenBank/DDBJ whole genome shotgun (WGS) entry which is preliminary data.</text>
</comment>
<reference evidence="1 2" key="1">
    <citation type="submission" date="2014-01" db="EMBL/GenBank/DDBJ databases">
        <title>Genome sequence determination for a cystic fibrosis isolate, Inquilinus limosus.</title>
        <authorList>
            <person name="Pino M."/>
            <person name="Di Conza J."/>
            <person name="Gutkind G."/>
        </authorList>
    </citation>
    <scope>NUCLEOTIDE SEQUENCE [LARGE SCALE GENOMIC DNA]</scope>
    <source>
        <strain evidence="1 2">MP06</strain>
    </source>
</reference>
<dbReference type="InterPro" id="IPR002763">
    <property type="entry name" value="DUF72"/>
</dbReference>
<evidence type="ECO:0000313" key="2">
    <source>
        <dbReference type="Proteomes" id="UP000029995"/>
    </source>
</evidence>
<dbReference type="Proteomes" id="UP000029995">
    <property type="component" value="Unassembled WGS sequence"/>
</dbReference>
<dbReference type="InterPro" id="IPR036520">
    <property type="entry name" value="UPF0759_sf"/>
</dbReference>
<dbReference type="AlphaFoldDB" id="A0A0A0D5Q5"/>
<dbReference type="Gene3D" id="3.20.20.410">
    <property type="entry name" value="Protein of unknown function UPF0759"/>
    <property type="match status" value="1"/>
</dbReference>
<accession>A0A0A0D5Q5</accession>
<sequence length="241" mass="26883">MTDAPTYIGTAGWSVPSRYADRFPADGTHLERYAQRLNAAEINTSFYRPHRRATYERWAASVPADFRFAVKVPRTVTHEQRLRECGDLLDRFADEVTGLGPKLGVLLVQLPPSLRFEADIVEGFFAELRRRTEAPLACEPRHATWFGLEAKELLERLRVARVAADPVRAPGAGEPGGWTGLVYYRLHGSPRIYYSDYDEAVLAGVRQRLERHRAAGVPAWCIFDNTAAFAALGNALTVAGL</sequence>
<name>A0A0A0D5Q5_9PROT</name>
<evidence type="ECO:0008006" key="3">
    <source>
        <dbReference type="Google" id="ProtNLM"/>
    </source>
</evidence>
<organism evidence="1 2">
    <name type="scientific">Inquilinus limosus MP06</name>
    <dbReference type="NCBI Taxonomy" id="1398085"/>
    <lineage>
        <taxon>Bacteria</taxon>
        <taxon>Pseudomonadati</taxon>
        <taxon>Pseudomonadota</taxon>
        <taxon>Alphaproteobacteria</taxon>
        <taxon>Rhodospirillales</taxon>
        <taxon>Rhodospirillaceae</taxon>
        <taxon>Inquilinus</taxon>
    </lineage>
</organism>
<protein>
    <recommendedName>
        <fullName evidence="3">DUF72 domain-containing protein</fullName>
    </recommendedName>
</protein>
<dbReference type="Pfam" id="PF01904">
    <property type="entry name" value="DUF72"/>
    <property type="match status" value="1"/>
</dbReference>
<dbReference type="SUPFAM" id="SSF117396">
    <property type="entry name" value="TM1631-like"/>
    <property type="match status" value="1"/>
</dbReference>
<evidence type="ECO:0000313" key="1">
    <source>
        <dbReference type="EMBL" id="KGM34036.1"/>
    </source>
</evidence>